<sequence>MIGVTSIAAVEDQMVVTFRNIDGQSQFLEEVFLEIAKVDVNLDMISLTTSEDATCSFSFTTSNRYYVKVVEVLGAIRRDFPEIKFSISDGYAKLVAAGEEMQFCPGVAAAVIAAVKQSGASIAMITTSETDISLLLPAGDLGAAKAALEG</sequence>
<comment type="similarity">
    <text evidence="1">Belongs to the aspartokinase family.</text>
</comment>
<keyword evidence="4" id="KW-0547">Nucleotide-binding</keyword>
<evidence type="ECO:0000313" key="9">
    <source>
        <dbReference type="EMBL" id="MZL69491.1"/>
    </source>
</evidence>
<reference evidence="10" key="1">
    <citation type="submission" date="2016-11" db="EMBL/GenBank/DDBJ databases">
        <authorList>
            <person name="Varghese N."/>
            <person name="Submissions S."/>
        </authorList>
    </citation>
    <scope>NUCLEOTIDE SEQUENCE</scope>
    <source>
        <strain evidence="10">DSM 4029</strain>
    </source>
</reference>
<comment type="catalytic activity">
    <reaction evidence="7">
        <text>L-aspartate + ATP = 4-phospho-L-aspartate + ADP</text>
        <dbReference type="Rhea" id="RHEA:23776"/>
        <dbReference type="ChEBI" id="CHEBI:29991"/>
        <dbReference type="ChEBI" id="CHEBI:30616"/>
        <dbReference type="ChEBI" id="CHEBI:57535"/>
        <dbReference type="ChEBI" id="CHEBI:456216"/>
        <dbReference type="EC" id="2.7.2.4"/>
    </reaction>
</comment>
<evidence type="ECO:0000256" key="2">
    <source>
        <dbReference type="ARBA" id="ARBA00013059"/>
    </source>
</evidence>
<gene>
    <name evidence="9" type="ORF">GT747_06930</name>
    <name evidence="10" type="ORF">SAMN05444424_0590</name>
</gene>
<dbReference type="GO" id="GO:0009090">
    <property type="term" value="P:homoserine biosynthetic process"/>
    <property type="evidence" value="ECO:0007669"/>
    <property type="project" value="TreeGrafter"/>
</dbReference>
<evidence type="ECO:0000256" key="1">
    <source>
        <dbReference type="ARBA" id="ARBA00010122"/>
    </source>
</evidence>
<dbReference type="GO" id="GO:0005829">
    <property type="term" value="C:cytosol"/>
    <property type="evidence" value="ECO:0007669"/>
    <property type="project" value="TreeGrafter"/>
</dbReference>
<accession>A0AAQ1MBS9</accession>
<keyword evidence="12" id="KW-1185">Reference proteome</keyword>
<keyword evidence="5 10" id="KW-0418">Kinase</keyword>
<reference evidence="9 12" key="3">
    <citation type="journal article" date="2019" name="Nat. Med.">
        <title>A library of human gut bacterial isolates paired with longitudinal multiomics data enables mechanistic microbiome research.</title>
        <authorList>
            <person name="Poyet M."/>
            <person name="Groussin M."/>
            <person name="Gibbons S.M."/>
            <person name="Avila-Pacheco J."/>
            <person name="Jiang X."/>
            <person name="Kearney S.M."/>
            <person name="Perrotta A.R."/>
            <person name="Berdy B."/>
            <person name="Zhao S."/>
            <person name="Lieberman T.D."/>
            <person name="Swanson P.K."/>
            <person name="Smith M."/>
            <person name="Roesemann S."/>
            <person name="Alexander J.E."/>
            <person name="Rich S.A."/>
            <person name="Livny J."/>
            <person name="Vlamakis H."/>
            <person name="Clish C."/>
            <person name="Bullock K."/>
            <person name="Deik A."/>
            <person name="Scott J."/>
            <person name="Pierce K.A."/>
            <person name="Xavier R.J."/>
            <person name="Alm E.J."/>
        </authorList>
    </citation>
    <scope>NUCLEOTIDE SEQUENCE [LARGE SCALE GENOMIC DNA]</scope>
    <source>
        <strain evidence="9 12">BIOML-A2</strain>
    </source>
</reference>
<dbReference type="EMBL" id="WWVX01000004">
    <property type="protein sequence ID" value="MZL69491.1"/>
    <property type="molecule type" value="Genomic_DNA"/>
</dbReference>
<evidence type="ECO:0000256" key="7">
    <source>
        <dbReference type="ARBA" id="ARBA00047872"/>
    </source>
</evidence>
<reference evidence="11" key="2">
    <citation type="submission" date="2016-11" db="EMBL/GenBank/DDBJ databases">
        <authorList>
            <person name="Jaros S."/>
            <person name="Januszkiewicz K."/>
            <person name="Wedrychowicz H."/>
        </authorList>
    </citation>
    <scope>NUCLEOTIDE SEQUENCE [LARGE SCALE GENOMIC DNA]</scope>
    <source>
        <strain evidence="11">DSM 4029</strain>
    </source>
</reference>
<dbReference type="Proteomes" id="UP000184089">
    <property type="component" value="Unassembled WGS sequence"/>
</dbReference>
<dbReference type="GO" id="GO:0005524">
    <property type="term" value="F:ATP binding"/>
    <property type="evidence" value="ECO:0007669"/>
    <property type="project" value="UniProtKB-KW"/>
</dbReference>
<dbReference type="Proteomes" id="UP000474718">
    <property type="component" value="Unassembled WGS sequence"/>
</dbReference>
<feature type="domain" description="Aspartokinase ACT" evidence="8">
    <location>
        <begin position="97"/>
        <end position="149"/>
    </location>
</feature>
<evidence type="ECO:0000256" key="3">
    <source>
        <dbReference type="ARBA" id="ARBA00022679"/>
    </source>
</evidence>
<organism evidence="10 11">
    <name type="scientific">Bittarella massiliensis</name>
    <name type="common">ex Durand et al. 2017</name>
    <dbReference type="NCBI Taxonomy" id="1720313"/>
    <lineage>
        <taxon>Bacteria</taxon>
        <taxon>Bacillati</taxon>
        <taxon>Bacillota</taxon>
        <taxon>Clostridia</taxon>
        <taxon>Eubacteriales</taxon>
        <taxon>Oscillospiraceae</taxon>
        <taxon>Bittarella (ex Durand et al. 2017)</taxon>
    </lineage>
</organism>
<dbReference type="PANTHER" id="PTHR21499:SF3">
    <property type="entry name" value="ASPARTOKINASE"/>
    <property type="match status" value="1"/>
</dbReference>
<dbReference type="Pfam" id="PF22468">
    <property type="entry name" value="ACT_9"/>
    <property type="match status" value="1"/>
</dbReference>
<evidence type="ECO:0000313" key="12">
    <source>
        <dbReference type="Proteomes" id="UP000474718"/>
    </source>
</evidence>
<dbReference type="PANTHER" id="PTHR21499">
    <property type="entry name" value="ASPARTATE KINASE"/>
    <property type="match status" value="1"/>
</dbReference>
<dbReference type="GO" id="GO:0004072">
    <property type="term" value="F:aspartate kinase activity"/>
    <property type="evidence" value="ECO:0007669"/>
    <property type="project" value="UniProtKB-EC"/>
</dbReference>
<evidence type="ECO:0000256" key="5">
    <source>
        <dbReference type="ARBA" id="ARBA00022777"/>
    </source>
</evidence>
<keyword evidence="6" id="KW-0067">ATP-binding</keyword>
<dbReference type="Gene3D" id="3.30.2130.10">
    <property type="entry name" value="VC0802-like"/>
    <property type="match status" value="1"/>
</dbReference>
<dbReference type="InterPro" id="IPR054352">
    <property type="entry name" value="ACT_Aspartokinase"/>
</dbReference>
<proteinExistence type="inferred from homology"/>
<dbReference type="AlphaFoldDB" id="A0AAQ1MBS9"/>
<dbReference type="RefSeq" id="WP_073260949.1">
    <property type="nucleotide sequence ID" value="NZ_LN908977.1"/>
</dbReference>
<dbReference type="EMBL" id="FQVY01000001">
    <property type="protein sequence ID" value="SHF76096.1"/>
    <property type="molecule type" value="Genomic_DNA"/>
</dbReference>
<evidence type="ECO:0000259" key="8">
    <source>
        <dbReference type="Pfam" id="PF22468"/>
    </source>
</evidence>
<evidence type="ECO:0000313" key="11">
    <source>
        <dbReference type="Proteomes" id="UP000184089"/>
    </source>
</evidence>
<evidence type="ECO:0000313" key="10">
    <source>
        <dbReference type="EMBL" id="SHF76096.1"/>
    </source>
</evidence>
<name>A0AAQ1MBS9_9FIRM</name>
<dbReference type="SUPFAM" id="SSF55021">
    <property type="entry name" value="ACT-like"/>
    <property type="match status" value="2"/>
</dbReference>
<evidence type="ECO:0000256" key="4">
    <source>
        <dbReference type="ARBA" id="ARBA00022741"/>
    </source>
</evidence>
<comment type="caution">
    <text evidence="10">The sequence shown here is derived from an EMBL/GenBank/DDBJ whole genome shotgun (WGS) entry which is preliminary data.</text>
</comment>
<dbReference type="EC" id="2.7.2.4" evidence="2"/>
<evidence type="ECO:0000256" key="6">
    <source>
        <dbReference type="ARBA" id="ARBA00022840"/>
    </source>
</evidence>
<dbReference type="InterPro" id="IPR045865">
    <property type="entry name" value="ACT-like_dom_sf"/>
</dbReference>
<protein>
    <recommendedName>
        <fullName evidence="2">aspartate kinase</fullName>
        <ecNumber evidence="2">2.7.2.4</ecNumber>
    </recommendedName>
</protein>
<keyword evidence="3" id="KW-0808">Transferase</keyword>
<dbReference type="GO" id="GO:0009089">
    <property type="term" value="P:lysine biosynthetic process via diaminopimelate"/>
    <property type="evidence" value="ECO:0007669"/>
    <property type="project" value="TreeGrafter"/>
</dbReference>